<feature type="transmembrane region" description="Helical" evidence="9">
    <location>
        <begin position="555"/>
        <end position="576"/>
    </location>
</feature>
<dbReference type="AlphaFoldDB" id="A0AAW1JUK0"/>
<keyword evidence="8" id="KW-1015">Disulfide bond</keyword>
<keyword evidence="4 9" id="KW-0812">Transmembrane</keyword>
<dbReference type="Pfam" id="PF00209">
    <property type="entry name" value="SNF"/>
    <property type="match status" value="1"/>
</dbReference>
<comment type="subcellular location">
    <subcellularLocation>
        <location evidence="1">Membrane</location>
        <topology evidence="1">Multi-pass membrane protein</topology>
    </subcellularLocation>
</comment>
<keyword evidence="7 9" id="KW-0472">Membrane</keyword>
<comment type="caution">
    <text evidence="10">The sequence shown here is derived from an EMBL/GenBank/DDBJ whole genome shotgun (WGS) entry which is preliminary data.</text>
</comment>
<feature type="transmembrane region" description="Helical" evidence="9">
    <location>
        <begin position="280"/>
        <end position="297"/>
    </location>
</feature>
<dbReference type="GO" id="GO:0015375">
    <property type="term" value="F:glycine:sodium symporter activity"/>
    <property type="evidence" value="ECO:0007669"/>
    <property type="project" value="TreeGrafter"/>
</dbReference>
<evidence type="ECO:0000256" key="7">
    <source>
        <dbReference type="ARBA" id="ARBA00023136"/>
    </source>
</evidence>
<organism evidence="10 11">
    <name type="scientific">Popillia japonica</name>
    <name type="common">Japanese beetle</name>
    <dbReference type="NCBI Taxonomy" id="7064"/>
    <lineage>
        <taxon>Eukaryota</taxon>
        <taxon>Metazoa</taxon>
        <taxon>Ecdysozoa</taxon>
        <taxon>Arthropoda</taxon>
        <taxon>Hexapoda</taxon>
        <taxon>Insecta</taxon>
        <taxon>Pterygota</taxon>
        <taxon>Neoptera</taxon>
        <taxon>Endopterygota</taxon>
        <taxon>Coleoptera</taxon>
        <taxon>Polyphaga</taxon>
        <taxon>Scarabaeiformia</taxon>
        <taxon>Scarabaeidae</taxon>
        <taxon>Rutelinae</taxon>
        <taxon>Popillia</taxon>
    </lineage>
</organism>
<evidence type="ECO:0000256" key="3">
    <source>
        <dbReference type="ARBA" id="ARBA00022448"/>
    </source>
</evidence>
<dbReference type="PANTHER" id="PTHR11616:SF240">
    <property type="entry name" value="BLOATED TUBULES, ISOFORM B-RELATED"/>
    <property type="match status" value="1"/>
</dbReference>
<comment type="similarity">
    <text evidence="2">Belongs to the sodium:neurotransmitter symporter (SNF) (TC 2.A.22) family.</text>
</comment>
<reference evidence="10 11" key="1">
    <citation type="journal article" date="2024" name="BMC Genomics">
        <title>De novo assembly and annotation of Popillia japonica's genome with initial clues to its potential as an invasive pest.</title>
        <authorList>
            <person name="Cucini C."/>
            <person name="Boschi S."/>
            <person name="Funari R."/>
            <person name="Cardaioli E."/>
            <person name="Iannotti N."/>
            <person name="Marturano G."/>
            <person name="Paoli F."/>
            <person name="Bruttini M."/>
            <person name="Carapelli A."/>
            <person name="Frati F."/>
            <person name="Nardi F."/>
        </authorList>
    </citation>
    <scope>NUCLEOTIDE SEQUENCE [LARGE SCALE GENOMIC DNA]</scope>
    <source>
        <strain evidence="10">DMR45628</strain>
    </source>
</reference>
<evidence type="ECO:0000256" key="1">
    <source>
        <dbReference type="ARBA" id="ARBA00004141"/>
    </source>
</evidence>
<evidence type="ECO:0000256" key="6">
    <source>
        <dbReference type="ARBA" id="ARBA00022989"/>
    </source>
</evidence>
<feature type="transmembrane region" description="Helical" evidence="9">
    <location>
        <begin position="482"/>
        <end position="507"/>
    </location>
</feature>
<evidence type="ECO:0000256" key="4">
    <source>
        <dbReference type="ARBA" id="ARBA00022692"/>
    </source>
</evidence>
<evidence type="ECO:0000313" key="10">
    <source>
        <dbReference type="EMBL" id="KAK9708020.1"/>
    </source>
</evidence>
<feature type="disulfide bond" evidence="8">
    <location>
        <begin position="169"/>
        <end position="178"/>
    </location>
</feature>
<dbReference type="PROSITE" id="PS50267">
    <property type="entry name" value="NA_NEUROTRAN_SYMP_3"/>
    <property type="match status" value="1"/>
</dbReference>
<dbReference type="GO" id="GO:0005886">
    <property type="term" value="C:plasma membrane"/>
    <property type="evidence" value="ECO:0007669"/>
    <property type="project" value="TreeGrafter"/>
</dbReference>
<gene>
    <name evidence="10" type="ORF">QE152_g27486</name>
</gene>
<dbReference type="SUPFAM" id="SSF161070">
    <property type="entry name" value="SNF-like"/>
    <property type="match status" value="1"/>
</dbReference>
<evidence type="ECO:0000256" key="9">
    <source>
        <dbReference type="SAM" id="Phobius"/>
    </source>
</evidence>
<keyword evidence="6 9" id="KW-1133">Transmembrane helix</keyword>
<dbReference type="PANTHER" id="PTHR11616">
    <property type="entry name" value="SODIUM/CHLORIDE DEPENDENT TRANSPORTER"/>
    <property type="match status" value="1"/>
</dbReference>
<evidence type="ECO:0000256" key="5">
    <source>
        <dbReference type="ARBA" id="ARBA00022847"/>
    </source>
</evidence>
<keyword evidence="11" id="KW-1185">Reference proteome</keyword>
<feature type="transmembrane region" description="Helical" evidence="9">
    <location>
        <begin position="85"/>
        <end position="109"/>
    </location>
</feature>
<feature type="transmembrane region" description="Helical" evidence="9">
    <location>
        <begin position="414"/>
        <end position="440"/>
    </location>
</feature>
<name>A0AAW1JUK0_POPJA</name>
<feature type="transmembrane region" description="Helical" evidence="9">
    <location>
        <begin position="245"/>
        <end position="268"/>
    </location>
</feature>
<sequence length="656" mass="75590">MSCKLATAAFLRGLLPSKKESSYQHPEKSRSSMVAVLSQRMWYKLHEEYKEPLHWKEFVSFMFTLMVPLNYWITHVKMVRKWGSFAVIISNIVTTVIFSMPLLMIYIFLGYYSKKSYIKFWDAVPFLKGVAYSIAFYSIILHTFDISLSGMALLYFPHVILPELPWRRCTFKGHDDACMETFDDLYTETGEPHHSHTLACCNQNWENCSDIDHATNLAKFAPLDFYKGHMLGVDYENVPVKPGIISSWAISVIITWIIICALMIVGINRFRRILSKINQGILFGFLPMCLLVLYFSNHRETLEVFDSDFNNLYNTTFWIETVCACIFNEVPGEIVAFSALSSIKISITADVFMIYVLKIIFMLVLTALLSHCASLVVENYNIANSWCVDVEGDSLIFALIPEALQRWPLGHFWLLLYFATIFYWGFSVSLYVCNAFIDALAEDVPIFMKMRVLTCLVFCMVFCAANMFLLKPDFIGLFRDHVIDVFLLIKLLLFLVSITGILLYSIARIKTDYYFMYGDVLPVYCSQGVKLTILILSTTSIACVIILWNATILQVTSLIILLPIPIGAIIVGYEFFHKNRCTFFNPDPTWGSPSFVIRSARSRYDSTYDLRHGVSNCTHRCLRKSDLVTHEVNFWNTQTARLLKKYREDFSDENYT</sequence>
<feature type="transmembrane region" description="Helical" evidence="9">
    <location>
        <begin position="317"/>
        <end position="340"/>
    </location>
</feature>
<dbReference type="Proteomes" id="UP001458880">
    <property type="component" value="Unassembled WGS sequence"/>
</dbReference>
<feature type="transmembrane region" description="Helical" evidence="9">
    <location>
        <begin position="53"/>
        <end position="73"/>
    </location>
</feature>
<keyword evidence="3" id="KW-0813">Transport</keyword>
<dbReference type="EMBL" id="JASPKY010000338">
    <property type="protein sequence ID" value="KAK9708020.1"/>
    <property type="molecule type" value="Genomic_DNA"/>
</dbReference>
<evidence type="ECO:0000256" key="2">
    <source>
        <dbReference type="ARBA" id="ARBA00006459"/>
    </source>
</evidence>
<dbReference type="InterPro" id="IPR000175">
    <property type="entry name" value="Na/ntran_symport"/>
</dbReference>
<evidence type="ECO:0000256" key="8">
    <source>
        <dbReference type="PIRSR" id="PIRSR600175-2"/>
    </source>
</evidence>
<evidence type="ECO:0000313" key="11">
    <source>
        <dbReference type="Proteomes" id="UP001458880"/>
    </source>
</evidence>
<feature type="transmembrane region" description="Helical" evidence="9">
    <location>
        <begin position="452"/>
        <end position="470"/>
    </location>
</feature>
<accession>A0AAW1JUK0</accession>
<proteinExistence type="inferred from homology"/>
<feature type="transmembrane region" description="Helical" evidence="9">
    <location>
        <begin position="352"/>
        <end position="376"/>
    </location>
</feature>
<dbReference type="InterPro" id="IPR037272">
    <property type="entry name" value="SNS_sf"/>
</dbReference>
<feature type="transmembrane region" description="Helical" evidence="9">
    <location>
        <begin position="130"/>
        <end position="156"/>
    </location>
</feature>
<keyword evidence="5" id="KW-0769">Symport</keyword>
<feature type="transmembrane region" description="Helical" evidence="9">
    <location>
        <begin position="528"/>
        <end position="549"/>
    </location>
</feature>
<protein>
    <submittedName>
        <fullName evidence="10">Sodium:neurotransmitter symporter family</fullName>
    </submittedName>
</protein>